<dbReference type="EMBL" id="JASJOS010000017">
    <property type="protein sequence ID" value="MDJ1485024.1"/>
    <property type="molecule type" value="Genomic_DNA"/>
</dbReference>
<dbReference type="AlphaFoldDB" id="A0AAE3U9E8"/>
<protein>
    <recommendedName>
        <fullName evidence="3">Lipoprotein</fullName>
    </recommendedName>
</protein>
<comment type="caution">
    <text evidence="1">The sequence shown here is derived from an EMBL/GenBank/DDBJ whole genome shotgun (WGS) entry which is preliminary data.</text>
</comment>
<dbReference type="PROSITE" id="PS51257">
    <property type="entry name" value="PROKAR_LIPOPROTEIN"/>
    <property type="match status" value="1"/>
</dbReference>
<proteinExistence type="predicted"/>
<reference evidence="1" key="1">
    <citation type="submission" date="2023-05" db="EMBL/GenBank/DDBJ databases">
        <authorList>
            <person name="Zhang X."/>
        </authorList>
    </citation>
    <scope>NUCLEOTIDE SEQUENCE</scope>
    <source>
        <strain evidence="1">YF14B1</strain>
    </source>
</reference>
<name>A0AAE3U9E8_9BACT</name>
<dbReference type="RefSeq" id="WP_313987008.1">
    <property type="nucleotide sequence ID" value="NZ_JASJOS010000017.1"/>
</dbReference>
<sequence length="164" mass="19286">MNLIKVLFIWPILLCGLAIIGCDRPCRDVEDELVKKLPSYKHVRDILVEQKALLKKRMINPNDEVILWITKDEFEKLVKETSNERLKGVSVLWDENLVVEGENKVILFHSNSRIQFLVRQCSNFSHYIVYDPQHGLSHIGVTDDIFHQKIDNDWEYVIQKEDDL</sequence>
<evidence type="ECO:0000313" key="2">
    <source>
        <dbReference type="Proteomes" id="UP001241110"/>
    </source>
</evidence>
<gene>
    <name evidence="1" type="ORF">QNI16_31290</name>
</gene>
<accession>A0AAE3U9E8</accession>
<dbReference type="Proteomes" id="UP001241110">
    <property type="component" value="Unassembled WGS sequence"/>
</dbReference>
<organism evidence="1 2">
    <name type="scientific">Xanthocytophaga flava</name>
    <dbReference type="NCBI Taxonomy" id="3048013"/>
    <lineage>
        <taxon>Bacteria</taxon>
        <taxon>Pseudomonadati</taxon>
        <taxon>Bacteroidota</taxon>
        <taxon>Cytophagia</taxon>
        <taxon>Cytophagales</taxon>
        <taxon>Rhodocytophagaceae</taxon>
        <taxon>Xanthocytophaga</taxon>
    </lineage>
</organism>
<evidence type="ECO:0008006" key="3">
    <source>
        <dbReference type="Google" id="ProtNLM"/>
    </source>
</evidence>
<evidence type="ECO:0000313" key="1">
    <source>
        <dbReference type="EMBL" id="MDJ1485024.1"/>
    </source>
</evidence>